<proteinExistence type="predicted"/>
<dbReference type="AlphaFoldDB" id="A0A662Z947"/>
<reference evidence="1 2" key="1">
    <citation type="submission" date="2016-10" db="EMBL/GenBank/DDBJ databases">
        <authorList>
            <person name="Varghese N."/>
            <person name="Submissions S."/>
        </authorList>
    </citation>
    <scope>NUCLEOTIDE SEQUENCE [LARGE SCALE GENOMIC DNA]</scope>
    <source>
        <strain evidence="1 2">22B</strain>
    </source>
</reference>
<keyword evidence="2" id="KW-1185">Reference proteome</keyword>
<evidence type="ECO:0000313" key="2">
    <source>
        <dbReference type="Proteomes" id="UP000243374"/>
    </source>
</evidence>
<gene>
    <name evidence="1" type="ORF">SAMN04487865_100953</name>
</gene>
<dbReference type="EMBL" id="FOSF01000009">
    <property type="protein sequence ID" value="SFJ95378.1"/>
    <property type="molecule type" value="Genomic_DNA"/>
</dbReference>
<dbReference type="RefSeq" id="WP_074839728.1">
    <property type="nucleotide sequence ID" value="NZ_CP047056.1"/>
</dbReference>
<evidence type="ECO:0000313" key="1">
    <source>
        <dbReference type="EMBL" id="SFJ95378.1"/>
    </source>
</evidence>
<organism evidence="1 2">
    <name type="scientific">Succinivibrio dextrinosolvens</name>
    <dbReference type="NCBI Taxonomy" id="83771"/>
    <lineage>
        <taxon>Bacteria</taxon>
        <taxon>Pseudomonadati</taxon>
        <taxon>Pseudomonadota</taxon>
        <taxon>Gammaproteobacteria</taxon>
        <taxon>Aeromonadales</taxon>
        <taxon>Succinivibrionaceae</taxon>
        <taxon>Succinivibrio</taxon>
    </lineage>
</organism>
<accession>A0A662Z947</accession>
<protein>
    <submittedName>
        <fullName evidence="1">Uncharacterized conserved protein</fullName>
    </submittedName>
</protein>
<sequence length="289" mass="32302">MENIYFADLLFEALTPIKSLPEYHGARFSAYLRFACRTVDVSFNECCIALQPFRKGKKIILEGQYVTLRLILTAEGIHKLSGICSALAVTSGKGEFSSETLRLCAVYDGVSGREIDPREGPENSFIPFTAESVEDEIQALLCYQYFTLNFISPLRLLLPAGKKLKTAPKIDKLCKEDFFAADDASLMHIISSIKDLGEFDREASIGMAIPVPWSCETEWTEFKYSKDRQIHLDGVTGTVTFKGKLNSACLAQRLVMGQYLGLGQDRRFGNGFYVIPELNPARQIRIPNA</sequence>
<name>A0A662Z947_9GAMM</name>
<dbReference type="Proteomes" id="UP000243374">
    <property type="component" value="Unassembled WGS sequence"/>
</dbReference>